<gene>
    <name evidence="6" type="ORF">MBMO_EBAC080-L028H02.6</name>
</gene>
<dbReference type="InterPro" id="IPR050707">
    <property type="entry name" value="HTH_MetabolicPath_Reg"/>
</dbReference>
<accession>Q6SF78</accession>
<dbReference type="GO" id="GO:0003700">
    <property type="term" value="F:DNA-binding transcription factor activity"/>
    <property type="evidence" value="ECO:0007669"/>
    <property type="project" value="TreeGrafter"/>
</dbReference>
<dbReference type="InterPro" id="IPR036388">
    <property type="entry name" value="WH-like_DNA-bd_sf"/>
</dbReference>
<evidence type="ECO:0000259" key="5">
    <source>
        <dbReference type="PROSITE" id="PS51078"/>
    </source>
</evidence>
<feature type="domain" description="HTH iclR-type" evidence="4">
    <location>
        <begin position="13"/>
        <end position="75"/>
    </location>
</feature>
<dbReference type="SMART" id="SM00346">
    <property type="entry name" value="HTH_ICLR"/>
    <property type="match status" value="1"/>
</dbReference>
<keyword evidence="3" id="KW-0804">Transcription</keyword>
<dbReference type="SUPFAM" id="SSF55781">
    <property type="entry name" value="GAF domain-like"/>
    <property type="match status" value="1"/>
</dbReference>
<feature type="domain" description="IclR-ED" evidence="5">
    <location>
        <begin position="76"/>
        <end position="259"/>
    </location>
</feature>
<dbReference type="PROSITE" id="PS51077">
    <property type="entry name" value="HTH_ICLR"/>
    <property type="match status" value="1"/>
</dbReference>
<name>Q6SF78_9BACT</name>
<dbReference type="InterPro" id="IPR005471">
    <property type="entry name" value="Tscrpt_reg_IclR_N"/>
</dbReference>
<proteinExistence type="predicted"/>
<dbReference type="AlphaFoldDB" id="Q6SF78"/>
<reference evidence="6" key="2">
    <citation type="submission" date="2003-12" db="EMBL/GenBank/DDBJ databases">
        <title>Monterey Bay Coastal Ocean Microbial Observatory environmental clone sequencing.</title>
        <authorList>
            <person name="DeLong E.F."/>
        </authorList>
    </citation>
    <scope>NUCLEOTIDE SEQUENCE</scope>
</reference>
<dbReference type="InterPro" id="IPR036390">
    <property type="entry name" value="WH_DNA-bd_sf"/>
</dbReference>
<dbReference type="InterPro" id="IPR014757">
    <property type="entry name" value="Tscrpt_reg_IclR_C"/>
</dbReference>
<dbReference type="PANTHER" id="PTHR30136">
    <property type="entry name" value="HELIX-TURN-HELIX TRANSCRIPTIONAL REGULATOR, ICLR FAMILY"/>
    <property type="match status" value="1"/>
</dbReference>
<keyword evidence="1" id="KW-0805">Transcription regulation</keyword>
<dbReference type="Pfam" id="PF09339">
    <property type="entry name" value="HTH_IclR"/>
    <property type="match status" value="1"/>
</dbReference>
<dbReference type="InterPro" id="IPR029016">
    <property type="entry name" value="GAF-like_dom_sf"/>
</dbReference>
<dbReference type="SUPFAM" id="SSF46785">
    <property type="entry name" value="Winged helix' DNA-binding domain"/>
    <property type="match status" value="1"/>
</dbReference>
<dbReference type="GO" id="GO:0003677">
    <property type="term" value="F:DNA binding"/>
    <property type="evidence" value="ECO:0007669"/>
    <property type="project" value="UniProtKB-KW"/>
</dbReference>
<evidence type="ECO:0000313" key="6">
    <source>
        <dbReference type="EMBL" id="AAR38344.1"/>
    </source>
</evidence>
<evidence type="ECO:0000256" key="2">
    <source>
        <dbReference type="ARBA" id="ARBA00023125"/>
    </source>
</evidence>
<dbReference type="PROSITE" id="PS51078">
    <property type="entry name" value="ICLR_ED"/>
    <property type="match status" value="1"/>
</dbReference>
<evidence type="ECO:0000256" key="3">
    <source>
        <dbReference type="ARBA" id="ARBA00023163"/>
    </source>
</evidence>
<dbReference type="GO" id="GO:0045892">
    <property type="term" value="P:negative regulation of DNA-templated transcription"/>
    <property type="evidence" value="ECO:0007669"/>
    <property type="project" value="TreeGrafter"/>
</dbReference>
<organism evidence="6">
    <name type="scientific">uncultured marine bacterium 582</name>
    <dbReference type="NCBI Taxonomy" id="257402"/>
    <lineage>
        <taxon>Bacteria</taxon>
        <taxon>environmental samples</taxon>
    </lineage>
</organism>
<reference evidence="6" key="1">
    <citation type="submission" date="2003-11" db="EMBL/GenBank/DDBJ databases">
        <authorList>
            <person name="Heidelberg J.F."/>
            <person name="Eisen J.A."/>
            <person name="Nelson W.C."/>
            <person name="DeLong E.F."/>
        </authorList>
    </citation>
    <scope>NUCLEOTIDE SEQUENCE</scope>
</reference>
<keyword evidence="2" id="KW-0238">DNA-binding</keyword>
<dbReference type="EMBL" id="AY458649">
    <property type="protein sequence ID" value="AAR38344.1"/>
    <property type="molecule type" value="Genomic_DNA"/>
</dbReference>
<sequence>MGGAVLDKATTSDGTVGKALELLDRVAEKKRPVRFTELLAGSPHPKATLHRLLQTLLSQEMLSYDRERQTYSLGLRLVTLAHAAWRQSSLAPIARPFLDALAARLGETIHLAQLDNGQVLYLDKRNAADPIEMFSQAGKTGPGYCTGIGKAMLAFLPDEQRRMAIQQQGYFAHTHHTITNASALSDELAIIREQGMAFDREEHETGIICVAVPILSHKGRPIGGLSLTSSTQRAALADLHKFAPILHEQAQEISSAAEHWQFPFP</sequence>
<evidence type="ECO:0000256" key="1">
    <source>
        <dbReference type="ARBA" id="ARBA00023015"/>
    </source>
</evidence>
<dbReference type="PANTHER" id="PTHR30136:SF24">
    <property type="entry name" value="HTH-TYPE TRANSCRIPTIONAL REPRESSOR ALLR"/>
    <property type="match status" value="1"/>
</dbReference>
<dbReference type="Pfam" id="PF01614">
    <property type="entry name" value="IclR_C"/>
    <property type="match status" value="1"/>
</dbReference>
<dbReference type="Gene3D" id="3.30.450.40">
    <property type="match status" value="1"/>
</dbReference>
<protein>
    <submittedName>
        <fullName evidence="6">Transcriptional regulator, IclR family</fullName>
    </submittedName>
</protein>
<dbReference type="Gene3D" id="1.10.10.10">
    <property type="entry name" value="Winged helix-like DNA-binding domain superfamily/Winged helix DNA-binding domain"/>
    <property type="match status" value="1"/>
</dbReference>
<evidence type="ECO:0000259" key="4">
    <source>
        <dbReference type="PROSITE" id="PS51077"/>
    </source>
</evidence>